<dbReference type="Proteomes" id="UP001323405">
    <property type="component" value="Unassembled WGS sequence"/>
</dbReference>
<reference evidence="2 3" key="1">
    <citation type="journal article" date="2023" name="bioRxiv">
        <title>High-quality genome assemblies of four members of thePodospora anserinaspecies complex.</title>
        <authorList>
            <person name="Ament-Velasquez S.L."/>
            <person name="Vogan A.A."/>
            <person name="Wallerman O."/>
            <person name="Hartmann F."/>
            <person name="Gautier V."/>
            <person name="Silar P."/>
            <person name="Giraud T."/>
            <person name="Johannesson H."/>
        </authorList>
    </citation>
    <scope>NUCLEOTIDE SEQUENCE [LARGE SCALE GENOMIC DNA]</scope>
    <source>
        <strain evidence="2 3">CBS 415.72m</strain>
    </source>
</reference>
<dbReference type="EMBL" id="JAFFHA010000005">
    <property type="protein sequence ID" value="KAK4655837.1"/>
    <property type="molecule type" value="Genomic_DNA"/>
</dbReference>
<dbReference type="RefSeq" id="XP_062744812.1">
    <property type="nucleotide sequence ID" value="XM_062883530.1"/>
</dbReference>
<keyword evidence="3" id="KW-1185">Reference proteome</keyword>
<evidence type="ECO:0000256" key="1">
    <source>
        <dbReference type="SAM" id="MobiDB-lite"/>
    </source>
</evidence>
<name>A0ABR0GJM8_9PEZI</name>
<feature type="compositionally biased region" description="Basic and acidic residues" evidence="1">
    <location>
        <begin position="153"/>
        <end position="163"/>
    </location>
</feature>
<proteinExistence type="predicted"/>
<sequence length="163" mass="18820">MADCIRGNSVSVVKAALAALVDDPEQLDRTRKRFMASPPSDALQSHDSTRSESPDAPNEEQQRRDKRQLQLLERTASLPDKQLSDQVFEEEKRIIETVEHQKLHAPVSTSHYKLTKEAVRKRWVKQGIWNNKWNDMAQGRWKHEEPLDLSIEPEARAEEQAKT</sequence>
<comment type="caution">
    <text evidence="2">The sequence shown here is derived from an EMBL/GenBank/DDBJ whole genome shotgun (WGS) entry which is preliminary data.</text>
</comment>
<gene>
    <name evidence="2" type="ORF">QC762_0054240</name>
</gene>
<evidence type="ECO:0000313" key="3">
    <source>
        <dbReference type="Proteomes" id="UP001323405"/>
    </source>
</evidence>
<accession>A0ABR0GJM8</accession>
<feature type="region of interest" description="Disordered" evidence="1">
    <location>
        <begin position="143"/>
        <end position="163"/>
    </location>
</feature>
<protein>
    <submittedName>
        <fullName evidence="2">Uncharacterized protein</fullName>
    </submittedName>
</protein>
<evidence type="ECO:0000313" key="2">
    <source>
        <dbReference type="EMBL" id="KAK4655837.1"/>
    </source>
</evidence>
<feature type="region of interest" description="Disordered" evidence="1">
    <location>
        <begin position="22"/>
        <end position="69"/>
    </location>
</feature>
<organism evidence="2 3">
    <name type="scientific">Podospora pseudocomata</name>
    <dbReference type="NCBI Taxonomy" id="2093779"/>
    <lineage>
        <taxon>Eukaryota</taxon>
        <taxon>Fungi</taxon>
        <taxon>Dikarya</taxon>
        <taxon>Ascomycota</taxon>
        <taxon>Pezizomycotina</taxon>
        <taxon>Sordariomycetes</taxon>
        <taxon>Sordariomycetidae</taxon>
        <taxon>Sordariales</taxon>
        <taxon>Podosporaceae</taxon>
        <taxon>Podospora</taxon>
    </lineage>
</organism>
<dbReference type="GeneID" id="87903158"/>